<name>A0ABV4YJ28_9CYAN</name>
<sequence length="56" mass="6389">MIEQREVSTDQNGTLKNHIQNWDMVRMSSGSVNLILRGLLAEISRLESEKKKESTS</sequence>
<dbReference type="Proteomes" id="UP001576776">
    <property type="component" value="Unassembled WGS sequence"/>
</dbReference>
<comment type="caution">
    <text evidence="1">The sequence shown here is derived from an EMBL/GenBank/DDBJ whole genome shotgun (WGS) entry which is preliminary data.</text>
</comment>
<dbReference type="RefSeq" id="WP_413259995.1">
    <property type="nucleotide sequence ID" value="NZ_JBHFNS010000090.1"/>
</dbReference>
<dbReference type="EMBL" id="JBHFNS010000090">
    <property type="protein sequence ID" value="MFB2938513.1"/>
    <property type="molecule type" value="Genomic_DNA"/>
</dbReference>
<evidence type="ECO:0000313" key="1">
    <source>
        <dbReference type="EMBL" id="MFB2938513.1"/>
    </source>
</evidence>
<proteinExistence type="predicted"/>
<evidence type="ECO:0000313" key="2">
    <source>
        <dbReference type="Proteomes" id="UP001576776"/>
    </source>
</evidence>
<protein>
    <submittedName>
        <fullName evidence="1">Uncharacterized protein</fullName>
    </submittedName>
</protein>
<reference evidence="1 2" key="1">
    <citation type="submission" date="2024-09" db="EMBL/GenBank/DDBJ databases">
        <title>Floridaenema gen nov. (Aerosakkonemataceae, Aerosakkonematales ord. nov., Cyanobacteria) from benthic tropical and subtropical fresh waters, with the description of four new species.</title>
        <authorList>
            <person name="Moretto J.A."/>
            <person name="Berthold D.E."/>
            <person name="Lefler F.W."/>
            <person name="Huang I.-S."/>
            <person name="Laughinghouse H. IV."/>
        </authorList>
    </citation>
    <scope>NUCLEOTIDE SEQUENCE [LARGE SCALE GENOMIC DNA]</scope>
    <source>
        <strain evidence="1 2">BLCC-F154</strain>
    </source>
</reference>
<accession>A0ABV4YJ28</accession>
<gene>
    <name evidence="1" type="ORF">ACE1B6_24965</name>
</gene>
<organism evidence="1 2">
    <name type="scientific">Floridaenema fluviatile BLCC-F154</name>
    <dbReference type="NCBI Taxonomy" id="3153640"/>
    <lineage>
        <taxon>Bacteria</taxon>
        <taxon>Bacillati</taxon>
        <taxon>Cyanobacteriota</taxon>
        <taxon>Cyanophyceae</taxon>
        <taxon>Oscillatoriophycideae</taxon>
        <taxon>Aerosakkonematales</taxon>
        <taxon>Aerosakkonemataceae</taxon>
        <taxon>Floridanema</taxon>
        <taxon>Floridanema fluviatile</taxon>
    </lineage>
</organism>
<keyword evidence="2" id="KW-1185">Reference proteome</keyword>